<accession>A0A923M9G4</accession>
<reference evidence="2" key="1">
    <citation type="submission" date="2020-08" db="EMBL/GenBank/DDBJ databases">
        <title>Ramlibacter sp. GTP1 16S ribosomal RNA gene genome sequencing and assembly.</title>
        <authorList>
            <person name="Kang M."/>
        </authorList>
    </citation>
    <scope>NUCLEOTIDE SEQUENCE</scope>
    <source>
        <strain evidence="2">GTP1</strain>
    </source>
</reference>
<dbReference type="Proteomes" id="UP000596827">
    <property type="component" value="Unassembled WGS sequence"/>
</dbReference>
<evidence type="ECO:0000259" key="1">
    <source>
        <dbReference type="Pfam" id="PF01841"/>
    </source>
</evidence>
<protein>
    <submittedName>
        <fullName evidence="2">Transglutaminase domain-containing protein</fullName>
    </submittedName>
</protein>
<feature type="domain" description="Transglutaminase-like" evidence="1">
    <location>
        <begin position="29"/>
        <end position="134"/>
    </location>
</feature>
<dbReference type="Pfam" id="PF01841">
    <property type="entry name" value="Transglut_core"/>
    <property type="match status" value="1"/>
</dbReference>
<dbReference type="SUPFAM" id="SSF54001">
    <property type="entry name" value="Cysteine proteinases"/>
    <property type="match status" value="1"/>
</dbReference>
<proteinExistence type="predicted"/>
<name>A0A923M9G4_9BURK</name>
<organism evidence="2 3">
    <name type="scientific">Ramlibacter albus</name>
    <dbReference type="NCBI Taxonomy" id="2079448"/>
    <lineage>
        <taxon>Bacteria</taxon>
        <taxon>Pseudomonadati</taxon>
        <taxon>Pseudomonadota</taxon>
        <taxon>Betaproteobacteria</taxon>
        <taxon>Burkholderiales</taxon>
        <taxon>Comamonadaceae</taxon>
        <taxon>Ramlibacter</taxon>
    </lineage>
</organism>
<sequence>MAAEDDPKRWLGDTPMLNLRDDKLRLRVKTVTQFSRNDREKLVAIANYVSGIPFDVPPFAPARYTRQVLSRRHAVGWYSKAALFQAMLRVAGFPARVRMIRVGHDMYRGLAPESGVFVLPVVEVHTGGRWIVTDCYVYDLPYLAVAREAVLRAGWRSGYGVHVDGNSEWDGVNDALVMLGPEQARDPANHAGVFDDPQGYAETLRSRSPALGWWAAARNRLMSIRLHRQVRRLRAEAGG</sequence>
<dbReference type="InterPro" id="IPR038765">
    <property type="entry name" value="Papain-like_cys_pep_sf"/>
</dbReference>
<dbReference type="AlphaFoldDB" id="A0A923M9G4"/>
<dbReference type="EMBL" id="JACORU010000007">
    <property type="protein sequence ID" value="MBC5766470.1"/>
    <property type="molecule type" value="Genomic_DNA"/>
</dbReference>
<dbReference type="RefSeq" id="WP_187082964.1">
    <property type="nucleotide sequence ID" value="NZ_JACORU010000007.1"/>
</dbReference>
<evidence type="ECO:0000313" key="3">
    <source>
        <dbReference type="Proteomes" id="UP000596827"/>
    </source>
</evidence>
<evidence type="ECO:0000313" key="2">
    <source>
        <dbReference type="EMBL" id="MBC5766470.1"/>
    </source>
</evidence>
<gene>
    <name evidence="2" type="ORF">H8R02_18520</name>
</gene>
<keyword evidence="3" id="KW-1185">Reference proteome</keyword>
<comment type="caution">
    <text evidence="2">The sequence shown here is derived from an EMBL/GenBank/DDBJ whole genome shotgun (WGS) entry which is preliminary data.</text>
</comment>
<dbReference type="InterPro" id="IPR002931">
    <property type="entry name" value="Transglutaminase-like"/>
</dbReference>